<dbReference type="PROSITE" id="PS50142">
    <property type="entry name" value="RNASE_3_2"/>
    <property type="match status" value="1"/>
</dbReference>
<dbReference type="SUPFAM" id="SSF69065">
    <property type="entry name" value="RNase III domain-like"/>
    <property type="match status" value="1"/>
</dbReference>
<keyword evidence="3" id="KW-1185">Reference proteome</keyword>
<dbReference type="InterPro" id="IPR036389">
    <property type="entry name" value="RNase_III_sf"/>
</dbReference>
<protein>
    <recommendedName>
        <fullName evidence="1">RNase III domain-containing protein</fullName>
    </recommendedName>
</protein>
<evidence type="ECO:0000313" key="2">
    <source>
        <dbReference type="EMBL" id="OJJ26749.1"/>
    </source>
</evidence>
<dbReference type="EMBL" id="MLAW01000005">
    <property type="protein sequence ID" value="OJJ26749.1"/>
    <property type="molecule type" value="Genomic_DNA"/>
</dbReference>
<accession>A0A1L9QVT1</accession>
<organism evidence="2 3">
    <name type="scientific">Roseofilum reptotaenium AO1-A</name>
    <dbReference type="NCBI Taxonomy" id="1925591"/>
    <lineage>
        <taxon>Bacteria</taxon>
        <taxon>Bacillati</taxon>
        <taxon>Cyanobacteriota</taxon>
        <taxon>Cyanophyceae</taxon>
        <taxon>Desertifilales</taxon>
        <taxon>Desertifilaceae</taxon>
        <taxon>Roseofilum</taxon>
    </lineage>
</organism>
<gene>
    <name evidence="2" type="ORF">BI308_05090</name>
</gene>
<comment type="caution">
    <text evidence="2">The sequence shown here is derived from an EMBL/GenBank/DDBJ whole genome shotgun (WGS) entry which is preliminary data.</text>
</comment>
<dbReference type="Proteomes" id="UP000183940">
    <property type="component" value="Unassembled WGS sequence"/>
</dbReference>
<reference evidence="2" key="1">
    <citation type="submission" date="2016-10" db="EMBL/GenBank/DDBJ databases">
        <title>CRISPR-Cas defence system in Roseofilum reptotaenium: evidence of a bacteriophage-cyanobacterium arms race in the coral black band disease.</title>
        <authorList>
            <person name="Buerger P."/>
            <person name="Wood-Charlson E.M."/>
            <person name="Weynberg K.D."/>
            <person name="Willis B."/>
            <person name="Van Oppen M.J."/>
        </authorList>
    </citation>
    <scope>NUCLEOTIDE SEQUENCE [LARGE SCALE GENOMIC DNA]</scope>
    <source>
        <strain evidence="2">AO1-A</strain>
    </source>
</reference>
<feature type="domain" description="RNase III" evidence="1">
    <location>
        <begin position="14"/>
        <end position="73"/>
    </location>
</feature>
<sequence>MTKIYNNPGQIHQAERIEVTIRYQFNEKEYLWQLLKSGRVLMEGKALDESGDRLLFLGEAVLQMIAADCCYERPKAWIEFLEPKTLGQLAEQLEVTNWIQIRVDHPGHWSDERLIHLGEFLKLLTGLIYLDCNFYQVRDWFVGQVIGIDNPLIPPNYPGSGLPYRDFSHLGKSALNLIASDYLFARFPGVPKEVLCHIREGCKEKMLDLGEFEEKTLGKHYVKGRFIFVRNKLISLIQKAEK</sequence>
<dbReference type="AlphaFoldDB" id="A0A1L9QVT1"/>
<proteinExistence type="predicted"/>
<dbReference type="STRING" id="1925591.BI308_05090"/>
<dbReference type="GO" id="GO:0004525">
    <property type="term" value="F:ribonuclease III activity"/>
    <property type="evidence" value="ECO:0007669"/>
    <property type="project" value="InterPro"/>
</dbReference>
<evidence type="ECO:0000313" key="3">
    <source>
        <dbReference type="Proteomes" id="UP000183940"/>
    </source>
</evidence>
<evidence type="ECO:0000259" key="1">
    <source>
        <dbReference type="PROSITE" id="PS50142"/>
    </source>
</evidence>
<name>A0A1L9QVT1_9CYAN</name>
<dbReference type="InterPro" id="IPR000999">
    <property type="entry name" value="RNase_III_dom"/>
</dbReference>
<dbReference type="GO" id="GO:0006396">
    <property type="term" value="P:RNA processing"/>
    <property type="evidence" value="ECO:0007669"/>
    <property type="project" value="InterPro"/>
</dbReference>
<dbReference type="Gene3D" id="1.10.1520.10">
    <property type="entry name" value="Ribonuclease III domain"/>
    <property type="match status" value="1"/>
</dbReference>